<evidence type="ECO:0000256" key="4">
    <source>
        <dbReference type="ARBA" id="ARBA00022741"/>
    </source>
</evidence>
<dbReference type="PANTHER" id="PTHR19338:SF16">
    <property type="entry name" value="AAA+ ATPASE DOMAIN-CONTAINING PROTEIN"/>
    <property type="match status" value="1"/>
</dbReference>
<keyword evidence="2" id="KW-0433">Leucine-rich repeat</keyword>
<comment type="caution">
    <text evidence="10">The sequence shown here is derived from an EMBL/GenBank/DDBJ whole genome shotgun (WGS) entry which is preliminary data.</text>
</comment>
<dbReference type="GO" id="GO:0006952">
    <property type="term" value="P:defense response"/>
    <property type="evidence" value="ECO:0007669"/>
    <property type="project" value="UniProtKB-KW"/>
</dbReference>
<keyword evidence="6" id="KW-0175">Coiled coil</keyword>
<dbReference type="GO" id="GO:0000166">
    <property type="term" value="F:nucleotide binding"/>
    <property type="evidence" value="ECO:0007669"/>
    <property type="project" value="UniProtKB-KW"/>
</dbReference>
<dbReference type="InterPro" id="IPR038005">
    <property type="entry name" value="RX-like_CC"/>
</dbReference>
<evidence type="ECO:0000313" key="11">
    <source>
        <dbReference type="Proteomes" id="UP000479710"/>
    </source>
</evidence>
<evidence type="ECO:0000256" key="2">
    <source>
        <dbReference type="ARBA" id="ARBA00022614"/>
    </source>
</evidence>
<sequence>MRVSEAQMTDNMDKMWARSVRDLSYDIEDIIDKFMVRVRSHPSSRLHGIRGLFVRSLGLLTMAKIRRQIATDIEYIKKFVAEVAERRQRYGVDDIIDQPMAHAIDPRLHVLDVKLRVRETKDMYGDFNLGLENLYSVKQVTVKIGCTGSRRCEVDSAEADIMRAILKNPNNPMLDATRCFEYELDEARNHGTTHSRRTAARSRRLASLPPGAATNGKAVTHRADAPSPSPARPHGRAQAEAPPGPPPRDRHPISRGRRGRAAVAAPNIIGSPCRHQRMAQLPASQCRAAAVLRRQRQQP</sequence>
<organism evidence="10 11">
    <name type="scientific">Oryza meyeriana var. granulata</name>
    <dbReference type="NCBI Taxonomy" id="110450"/>
    <lineage>
        <taxon>Eukaryota</taxon>
        <taxon>Viridiplantae</taxon>
        <taxon>Streptophyta</taxon>
        <taxon>Embryophyta</taxon>
        <taxon>Tracheophyta</taxon>
        <taxon>Spermatophyta</taxon>
        <taxon>Magnoliopsida</taxon>
        <taxon>Liliopsida</taxon>
        <taxon>Poales</taxon>
        <taxon>Poaceae</taxon>
        <taxon>BOP clade</taxon>
        <taxon>Oryzoideae</taxon>
        <taxon>Oryzeae</taxon>
        <taxon>Oryzinae</taxon>
        <taxon>Oryza</taxon>
        <taxon>Oryza meyeriana</taxon>
    </lineage>
</organism>
<evidence type="ECO:0000256" key="1">
    <source>
        <dbReference type="ARBA" id="ARBA00008894"/>
    </source>
</evidence>
<feature type="compositionally biased region" description="Basic residues" evidence="7">
    <location>
        <begin position="191"/>
        <end position="204"/>
    </location>
</feature>
<dbReference type="Pfam" id="PF23598">
    <property type="entry name" value="LRR_14"/>
    <property type="match status" value="1"/>
</dbReference>
<dbReference type="PANTHER" id="PTHR19338">
    <property type="entry name" value="TRANSLOCASE OF INNER MITOCHONDRIAL MEMBRANE 13 HOMOLOG"/>
    <property type="match status" value="1"/>
</dbReference>
<protein>
    <submittedName>
        <fullName evidence="10">Uncharacterized protein</fullName>
    </submittedName>
</protein>
<proteinExistence type="inferred from homology"/>
<evidence type="ECO:0000256" key="6">
    <source>
        <dbReference type="ARBA" id="ARBA00023054"/>
    </source>
</evidence>
<evidence type="ECO:0000256" key="7">
    <source>
        <dbReference type="SAM" id="MobiDB-lite"/>
    </source>
</evidence>
<dbReference type="AlphaFoldDB" id="A0A6G1BM12"/>
<dbReference type="Gene3D" id="1.20.5.4130">
    <property type="match status" value="1"/>
</dbReference>
<gene>
    <name evidence="10" type="ORF">E2562_019342</name>
</gene>
<evidence type="ECO:0000256" key="5">
    <source>
        <dbReference type="ARBA" id="ARBA00022821"/>
    </source>
</evidence>
<feature type="domain" description="Disease resistance R13L4/SHOC-2-like LRR" evidence="9">
    <location>
        <begin position="104"/>
        <end position="173"/>
    </location>
</feature>
<evidence type="ECO:0000313" key="10">
    <source>
        <dbReference type="EMBL" id="KAF0888831.1"/>
    </source>
</evidence>
<reference evidence="10 11" key="1">
    <citation type="submission" date="2019-11" db="EMBL/GenBank/DDBJ databases">
        <title>Whole genome sequence of Oryza granulata.</title>
        <authorList>
            <person name="Li W."/>
        </authorList>
    </citation>
    <scope>NUCLEOTIDE SEQUENCE [LARGE SCALE GENOMIC DNA]</scope>
    <source>
        <strain evidence="11">cv. Menghai</strain>
        <tissue evidence="10">Leaf</tissue>
    </source>
</reference>
<dbReference type="InterPro" id="IPR055414">
    <property type="entry name" value="LRR_R13L4/SHOC2-like"/>
</dbReference>
<evidence type="ECO:0000256" key="3">
    <source>
        <dbReference type="ARBA" id="ARBA00022737"/>
    </source>
</evidence>
<keyword evidence="11" id="KW-1185">Reference proteome</keyword>
<dbReference type="EMBL" id="SPHZ02000012">
    <property type="protein sequence ID" value="KAF0888831.1"/>
    <property type="molecule type" value="Genomic_DNA"/>
</dbReference>
<keyword evidence="3" id="KW-0677">Repeat</keyword>
<feature type="domain" description="Disease resistance N-terminal" evidence="8">
    <location>
        <begin position="3"/>
        <end position="44"/>
    </location>
</feature>
<dbReference type="Proteomes" id="UP000479710">
    <property type="component" value="Unassembled WGS sequence"/>
</dbReference>
<dbReference type="Pfam" id="PF18052">
    <property type="entry name" value="Rx_N"/>
    <property type="match status" value="1"/>
</dbReference>
<accession>A0A6G1BM12</accession>
<keyword evidence="5" id="KW-0611">Plant defense</keyword>
<evidence type="ECO:0000259" key="8">
    <source>
        <dbReference type="Pfam" id="PF18052"/>
    </source>
</evidence>
<evidence type="ECO:0000259" key="9">
    <source>
        <dbReference type="Pfam" id="PF23598"/>
    </source>
</evidence>
<feature type="region of interest" description="Disordered" evidence="7">
    <location>
        <begin position="190"/>
        <end position="269"/>
    </location>
</feature>
<keyword evidence="4" id="KW-0547">Nucleotide-binding</keyword>
<dbReference type="CDD" id="cd14798">
    <property type="entry name" value="RX-CC_like"/>
    <property type="match status" value="1"/>
</dbReference>
<dbReference type="InterPro" id="IPR041118">
    <property type="entry name" value="Rx_N"/>
</dbReference>
<name>A0A6G1BM12_9ORYZ</name>
<comment type="similarity">
    <text evidence="1">Belongs to the disease resistance NB-LRR family.</text>
</comment>